<dbReference type="SMART" id="SM00729">
    <property type="entry name" value="Elp3"/>
    <property type="match status" value="1"/>
</dbReference>
<dbReference type="InterPro" id="IPR007197">
    <property type="entry name" value="rSAM"/>
</dbReference>
<sequence length="397" mass="46825">NIGAGKTTLTQLLSKHYKWIPQFEEVDDNPYLDDFYYNMKKWAFNLQIYFLGTRFKQIKEIRESGKNIIQDRTIYEDAYIFAANLHDMGLIETRDYQNYLNLFNLMNEYTQAPDLLIYLKASVPTLVNQIQKRGREYEAGISIDYLSKLNEKYENWIDSYSQGPRYTSYPTVPFWEFDKFTKNDWIQTLKKSFNESNIKEGISIYIHLPYCESLCTFCACHKRITKNHSVEEKYIKYLIKEWDLYLSLFNEKPVIKELHLGGGTPTFFSPNNLKTLLNHIYNSSIIHQNKEFSIEGHPNNTSFDHLRTLFDLGFSRISFGVQDYDPQIQRAINRIQPFENVKKVTELAKSIGYKSISHDLVFGLPFQTLEKTLETIRLTKSLKPDRMVTSSENMHRE</sequence>
<evidence type="ECO:0000313" key="8">
    <source>
        <dbReference type="Proteomes" id="UP000677054"/>
    </source>
</evidence>
<keyword evidence="5" id="KW-0411">Iron-sulfur</keyword>
<evidence type="ECO:0000313" key="7">
    <source>
        <dbReference type="EMBL" id="CAD7254751.1"/>
    </source>
</evidence>
<dbReference type="GO" id="GO:0046872">
    <property type="term" value="F:metal ion binding"/>
    <property type="evidence" value="ECO:0007669"/>
    <property type="project" value="UniProtKB-KW"/>
</dbReference>
<dbReference type="SUPFAM" id="SSF102114">
    <property type="entry name" value="Radical SAM enzymes"/>
    <property type="match status" value="1"/>
</dbReference>
<dbReference type="EMBL" id="LR911872">
    <property type="protein sequence ID" value="CAD7254751.1"/>
    <property type="molecule type" value="Genomic_DNA"/>
</dbReference>
<dbReference type="Proteomes" id="UP000677054">
    <property type="component" value="Unassembled WGS sequence"/>
</dbReference>
<keyword evidence="4" id="KW-0408">Iron</keyword>
<accession>A0A7R9AIF7</accession>
<dbReference type="Gene3D" id="3.20.20.70">
    <property type="entry name" value="Aldolase class I"/>
    <property type="match status" value="1"/>
</dbReference>
<dbReference type="SFLD" id="SFLDG01065">
    <property type="entry name" value="anaerobic_coproporphyrinogen-I"/>
    <property type="match status" value="1"/>
</dbReference>
<keyword evidence="2" id="KW-0479">Metal-binding</keyword>
<dbReference type="CDD" id="cd01673">
    <property type="entry name" value="dNK"/>
    <property type="match status" value="1"/>
</dbReference>
<dbReference type="GO" id="GO:0051539">
    <property type="term" value="F:4 iron, 4 sulfur cluster binding"/>
    <property type="evidence" value="ECO:0007669"/>
    <property type="project" value="TreeGrafter"/>
</dbReference>
<dbReference type="InterPro" id="IPR031314">
    <property type="entry name" value="DNK_dom"/>
</dbReference>
<dbReference type="InterPro" id="IPR027417">
    <property type="entry name" value="P-loop_NTPase"/>
</dbReference>
<feature type="domain" description="Radical SAM core" evidence="6">
    <location>
        <begin position="196"/>
        <end position="397"/>
    </location>
</feature>
<evidence type="ECO:0000256" key="3">
    <source>
        <dbReference type="ARBA" id="ARBA00023002"/>
    </source>
</evidence>
<dbReference type="OrthoDB" id="6375035at2759"/>
<protein>
    <recommendedName>
        <fullName evidence="6">Radical SAM core domain-containing protein</fullName>
    </recommendedName>
</protein>
<dbReference type="EMBL" id="CAJPEV010012354">
    <property type="protein sequence ID" value="CAG0906460.1"/>
    <property type="molecule type" value="Genomic_DNA"/>
</dbReference>
<keyword evidence="8" id="KW-1185">Reference proteome</keyword>
<name>A0A7R9AIF7_9CRUS</name>
<dbReference type="PANTHER" id="PTHR13932:SF6">
    <property type="entry name" value="OXYGEN-INDEPENDENT COPROPORPHYRINOGEN III OXIDASE"/>
    <property type="match status" value="1"/>
</dbReference>
<dbReference type="GO" id="GO:0006782">
    <property type="term" value="P:protoporphyrinogen IX biosynthetic process"/>
    <property type="evidence" value="ECO:0007669"/>
    <property type="project" value="TreeGrafter"/>
</dbReference>
<dbReference type="PROSITE" id="PS51918">
    <property type="entry name" value="RADICAL_SAM"/>
    <property type="match status" value="1"/>
</dbReference>
<feature type="non-terminal residue" evidence="7">
    <location>
        <position position="397"/>
    </location>
</feature>
<evidence type="ECO:0000256" key="5">
    <source>
        <dbReference type="ARBA" id="ARBA00023014"/>
    </source>
</evidence>
<dbReference type="Pfam" id="PF01712">
    <property type="entry name" value="dNK"/>
    <property type="match status" value="1"/>
</dbReference>
<keyword evidence="3" id="KW-0560">Oxidoreductase</keyword>
<dbReference type="InterPro" id="IPR013785">
    <property type="entry name" value="Aldolase_TIM"/>
</dbReference>
<dbReference type="Pfam" id="PF04055">
    <property type="entry name" value="Radical_SAM"/>
    <property type="match status" value="1"/>
</dbReference>
<keyword evidence="1" id="KW-0949">S-adenosyl-L-methionine</keyword>
<proteinExistence type="predicted"/>
<evidence type="ECO:0000256" key="4">
    <source>
        <dbReference type="ARBA" id="ARBA00023004"/>
    </source>
</evidence>
<dbReference type="InterPro" id="IPR058240">
    <property type="entry name" value="rSAM_sf"/>
</dbReference>
<dbReference type="SFLD" id="SFLDS00029">
    <property type="entry name" value="Radical_SAM"/>
    <property type="match status" value="1"/>
</dbReference>
<dbReference type="GO" id="GO:0051989">
    <property type="term" value="F:coproporphyrinogen dehydrogenase activity"/>
    <property type="evidence" value="ECO:0007669"/>
    <property type="project" value="TreeGrafter"/>
</dbReference>
<reference evidence="7" key="1">
    <citation type="submission" date="2020-11" db="EMBL/GenBank/DDBJ databases">
        <authorList>
            <person name="Tran Van P."/>
        </authorList>
    </citation>
    <scope>NUCLEOTIDE SEQUENCE</scope>
</reference>
<dbReference type="SUPFAM" id="SSF52540">
    <property type="entry name" value="P-loop containing nucleoside triphosphate hydrolases"/>
    <property type="match status" value="1"/>
</dbReference>
<dbReference type="Gene3D" id="3.40.50.300">
    <property type="entry name" value="P-loop containing nucleotide triphosphate hydrolases"/>
    <property type="match status" value="1"/>
</dbReference>
<dbReference type="InterPro" id="IPR006638">
    <property type="entry name" value="Elp3/MiaA/NifB-like_rSAM"/>
</dbReference>
<gene>
    <name evidence="7" type="ORF">DSTB1V02_LOCUS14497</name>
</gene>
<evidence type="ECO:0000256" key="2">
    <source>
        <dbReference type="ARBA" id="ARBA00022723"/>
    </source>
</evidence>
<dbReference type="InterPro" id="IPR034505">
    <property type="entry name" value="Coproporphyrinogen-III_oxidase"/>
</dbReference>
<dbReference type="AlphaFoldDB" id="A0A7R9AIF7"/>
<feature type="non-terminal residue" evidence="7">
    <location>
        <position position="1"/>
    </location>
</feature>
<dbReference type="GO" id="GO:0005737">
    <property type="term" value="C:cytoplasm"/>
    <property type="evidence" value="ECO:0007669"/>
    <property type="project" value="TreeGrafter"/>
</dbReference>
<evidence type="ECO:0000256" key="1">
    <source>
        <dbReference type="ARBA" id="ARBA00022691"/>
    </source>
</evidence>
<organism evidence="7">
    <name type="scientific">Darwinula stevensoni</name>
    <dbReference type="NCBI Taxonomy" id="69355"/>
    <lineage>
        <taxon>Eukaryota</taxon>
        <taxon>Metazoa</taxon>
        <taxon>Ecdysozoa</taxon>
        <taxon>Arthropoda</taxon>
        <taxon>Crustacea</taxon>
        <taxon>Oligostraca</taxon>
        <taxon>Ostracoda</taxon>
        <taxon>Podocopa</taxon>
        <taxon>Podocopida</taxon>
        <taxon>Darwinulocopina</taxon>
        <taxon>Darwinuloidea</taxon>
        <taxon>Darwinulidae</taxon>
        <taxon>Darwinula</taxon>
    </lineage>
</organism>
<evidence type="ECO:0000259" key="6">
    <source>
        <dbReference type="PROSITE" id="PS51918"/>
    </source>
</evidence>
<dbReference type="PANTHER" id="PTHR13932">
    <property type="entry name" value="COPROPORPHYRINIGEN III OXIDASE"/>
    <property type="match status" value="1"/>
</dbReference>